<keyword evidence="3" id="KW-1185">Reference proteome</keyword>
<dbReference type="Proteomes" id="UP000076407">
    <property type="component" value="Unassembled WGS sequence"/>
</dbReference>
<feature type="compositionally biased region" description="Polar residues" evidence="1">
    <location>
        <begin position="49"/>
        <end position="63"/>
    </location>
</feature>
<sequence>VSAAALLAAARAYSVQKVPELSRVCTRDSPDPTEPKQEGDTKKNRRASTNHPPSSSARRNNTIDSREKATTKTINPQRFFEKVLLAFLYEPPERAALVTTSSSSSSLPLASEHTRQNHPKGSAADRACVRLC</sequence>
<feature type="compositionally biased region" description="Basic and acidic residues" evidence="1">
    <location>
        <begin position="25"/>
        <end position="42"/>
    </location>
</feature>
<dbReference type="AlphaFoldDB" id="A0A182XGN0"/>
<name>A0A182XGN0_ANOQN</name>
<evidence type="ECO:0000256" key="1">
    <source>
        <dbReference type="SAM" id="MobiDB-lite"/>
    </source>
</evidence>
<organism evidence="2 3">
    <name type="scientific">Anopheles quadriannulatus</name>
    <name type="common">Mosquito</name>
    <dbReference type="NCBI Taxonomy" id="34691"/>
    <lineage>
        <taxon>Eukaryota</taxon>
        <taxon>Metazoa</taxon>
        <taxon>Ecdysozoa</taxon>
        <taxon>Arthropoda</taxon>
        <taxon>Hexapoda</taxon>
        <taxon>Insecta</taxon>
        <taxon>Pterygota</taxon>
        <taxon>Neoptera</taxon>
        <taxon>Endopterygota</taxon>
        <taxon>Diptera</taxon>
        <taxon>Nematocera</taxon>
        <taxon>Culicoidea</taxon>
        <taxon>Culicidae</taxon>
        <taxon>Anophelinae</taxon>
        <taxon>Anopheles</taxon>
    </lineage>
</organism>
<reference evidence="2" key="1">
    <citation type="submission" date="2020-05" db="UniProtKB">
        <authorList>
            <consortium name="EnsemblMetazoa"/>
        </authorList>
    </citation>
    <scope>IDENTIFICATION</scope>
    <source>
        <strain evidence="2">SANGQUA</strain>
    </source>
</reference>
<dbReference type="VEuPathDB" id="VectorBase:AQUA008998"/>
<accession>A0A182XGN0</accession>
<proteinExistence type="predicted"/>
<evidence type="ECO:0000313" key="2">
    <source>
        <dbReference type="EnsemblMetazoa" id="AQUA008998-PA"/>
    </source>
</evidence>
<evidence type="ECO:0000313" key="3">
    <source>
        <dbReference type="Proteomes" id="UP000076407"/>
    </source>
</evidence>
<protein>
    <submittedName>
        <fullName evidence="2">Uncharacterized protein</fullName>
    </submittedName>
</protein>
<dbReference type="EnsemblMetazoa" id="AQUA008998-RA">
    <property type="protein sequence ID" value="AQUA008998-PA"/>
    <property type="gene ID" value="AQUA008998"/>
</dbReference>
<feature type="region of interest" description="Disordered" evidence="1">
    <location>
        <begin position="99"/>
        <end position="127"/>
    </location>
</feature>
<feature type="region of interest" description="Disordered" evidence="1">
    <location>
        <begin position="18"/>
        <end position="74"/>
    </location>
</feature>